<proteinExistence type="predicted"/>
<keyword evidence="2" id="KW-1133">Transmembrane helix</keyword>
<evidence type="ECO:0000256" key="1">
    <source>
        <dbReference type="SAM" id="MobiDB-lite"/>
    </source>
</evidence>
<keyword evidence="2" id="KW-0472">Membrane</keyword>
<feature type="transmembrane region" description="Helical" evidence="2">
    <location>
        <begin position="32"/>
        <end position="58"/>
    </location>
</feature>
<keyword evidence="3" id="KW-0240">DNA-directed RNA polymerase</keyword>
<sequence>MSTNEQSREEVEKTEKIDETSRQKIRIRLIPIWLRIVLLLFFMAIAAICGAMIGYGVLGDGKPADVFDKQTWQHVFDLVEKESEK</sequence>
<protein>
    <submittedName>
        <fullName evidence="3">DNA-directed RNA polymerase subunit beta</fullName>
    </submittedName>
</protein>
<dbReference type="GO" id="GO:0000428">
    <property type="term" value="C:DNA-directed RNA polymerase complex"/>
    <property type="evidence" value="ECO:0007669"/>
    <property type="project" value="UniProtKB-KW"/>
</dbReference>
<keyword evidence="3" id="KW-0804">Transcription</keyword>
<accession>A0A6I2M807</accession>
<dbReference type="AlphaFoldDB" id="A0A6I2M807"/>
<dbReference type="InterPro" id="IPR024596">
    <property type="entry name" value="RNApol_su_b/EpuA"/>
</dbReference>
<evidence type="ECO:0000256" key="2">
    <source>
        <dbReference type="SAM" id="Phobius"/>
    </source>
</evidence>
<feature type="region of interest" description="Disordered" evidence="1">
    <location>
        <begin position="1"/>
        <end position="20"/>
    </location>
</feature>
<dbReference type="RefSeq" id="WP_170292759.1">
    <property type="nucleotide sequence ID" value="NZ_CAJGAA010000002.1"/>
</dbReference>
<dbReference type="Proteomes" id="UP000441585">
    <property type="component" value="Unassembled WGS sequence"/>
</dbReference>
<evidence type="ECO:0000313" key="3">
    <source>
        <dbReference type="EMBL" id="MRX54238.1"/>
    </source>
</evidence>
<dbReference type="Pfam" id="PF11772">
    <property type="entry name" value="EpuA"/>
    <property type="match status" value="1"/>
</dbReference>
<dbReference type="EMBL" id="WKKF01000002">
    <property type="protein sequence ID" value="MRX54238.1"/>
    <property type="molecule type" value="Genomic_DNA"/>
</dbReference>
<reference evidence="3 4" key="1">
    <citation type="submission" date="2019-11" db="EMBL/GenBank/DDBJ databases">
        <title>Bacillus idriensis genome.</title>
        <authorList>
            <person name="Konopka E.N."/>
            <person name="Newman J.D."/>
        </authorList>
    </citation>
    <scope>NUCLEOTIDE SEQUENCE [LARGE SCALE GENOMIC DNA]</scope>
    <source>
        <strain evidence="3 4">DSM 19097</strain>
    </source>
</reference>
<organism evidence="3 4">
    <name type="scientific">Metabacillus idriensis</name>
    <dbReference type="NCBI Taxonomy" id="324768"/>
    <lineage>
        <taxon>Bacteria</taxon>
        <taxon>Bacillati</taxon>
        <taxon>Bacillota</taxon>
        <taxon>Bacilli</taxon>
        <taxon>Bacillales</taxon>
        <taxon>Bacillaceae</taxon>
        <taxon>Metabacillus</taxon>
    </lineage>
</organism>
<comment type="caution">
    <text evidence="3">The sequence shown here is derived from an EMBL/GenBank/DDBJ whole genome shotgun (WGS) entry which is preliminary data.</text>
</comment>
<name>A0A6I2M807_9BACI</name>
<evidence type="ECO:0000313" key="4">
    <source>
        <dbReference type="Proteomes" id="UP000441585"/>
    </source>
</evidence>
<keyword evidence="2" id="KW-0812">Transmembrane</keyword>
<gene>
    <name evidence="3" type="ORF">GJU41_09660</name>
</gene>
<keyword evidence="4" id="KW-1185">Reference proteome</keyword>